<dbReference type="EMBL" id="GBXM01061191">
    <property type="protein sequence ID" value="JAH47386.1"/>
    <property type="molecule type" value="Transcribed_RNA"/>
</dbReference>
<reference evidence="1" key="2">
    <citation type="journal article" date="2015" name="Fish Shellfish Immunol.">
        <title>Early steps in the European eel (Anguilla anguilla)-Vibrio vulnificus interaction in the gills: Role of the RtxA13 toxin.</title>
        <authorList>
            <person name="Callol A."/>
            <person name="Pajuelo D."/>
            <person name="Ebbesson L."/>
            <person name="Teles M."/>
            <person name="MacKenzie S."/>
            <person name="Amaro C."/>
        </authorList>
    </citation>
    <scope>NUCLEOTIDE SEQUENCE</scope>
</reference>
<evidence type="ECO:0000313" key="1">
    <source>
        <dbReference type="EMBL" id="JAH47386.1"/>
    </source>
</evidence>
<dbReference type="AlphaFoldDB" id="A0A0E9T1C5"/>
<sequence>MQGTHHHSSALRSTILSLGCILSLPSY</sequence>
<protein>
    <submittedName>
        <fullName evidence="1">Uncharacterized protein</fullName>
    </submittedName>
</protein>
<organism evidence="1">
    <name type="scientific">Anguilla anguilla</name>
    <name type="common">European freshwater eel</name>
    <name type="synonym">Muraena anguilla</name>
    <dbReference type="NCBI Taxonomy" id="7936"/>
    <lineage>
        <taxon>Eukaryota</taxon>
        <taxon>Metazoa</taxon>
        <taxon>Chordata</taxon>
        <taxon>Craniata</taxon>
        <taxon>Vertebrata</taxon>
        <taxon>Euteleostomi</taxon>
        <taxon>Actinopterygii</taxon>
        <taxon>Neopterygii</taxon>
        <taxon>Teleostei</taxon>
        <taxon>Anguilliformes</taxon>
        <taxon>Anguillidae</taxon>
        <taxon>Anguilla</taxon>
    </lineage>
</organism>
<name>A0A0E9T1C5_ANGAN</name>
<reference evidence="1" key="1">
    <citation type="submission" date="2014-11" db="EMBL/GenBank/DDBJ databases">
        <authorList>
            <person name="Amaro Gonzalez C."/>
        </authorList>
    </citation>
    <scope>NUCLEOTIDE SEQUENCE</scope>
</reference>
<proteinExistence type="predicted"/>
<accession>A0A0E9T1C5</accession>